<dbReference type="InterPro" id="IPR036047">
    <property type="entry name" value="F-box-like_dom_sf"/>
</dbReference>
<dbReference type="InterPro" id="IPR053781">
    <property type="entry name" value="F-box_AtFBL13-like"/>
</dbReference>
<dbReference type="AlphaFoldDB" id="A0AAD5Z5J6"/>
<dbReference type="InterPro" id="IPR032675">
    <property type="entry name" value="LRR_dom_sf"/>
</dbReference>
<keyword evidence="4" id="KW-1185">Reference proteome</keyword>
<dbReference type="Proteomes" id="UP001210211">
    <property type="component" value="Unassembled WGS sequence"/>
</dbReference>
<dbReference type="SUPFAM" id="SSF81383">
    <property type="entry name" value="F-box domain"/>
    <property type="match status" value="1"/>
</dbReference>
<evidence type="ECO:0000259" key="2">
    <source>
        <dbReference type="Pfam" id="PF24758"/>
    </source>
</evidence>
<feature type="domain" description="F-box/LRR-repeat protein 15/At3g58940/PEG3-like LRR" evidence="2">
    <location>
        <begin position="145"/>
        <end position="238"/>
    </location>
</feature>
<dbReference type="EMBL" id="JAMRDG010000002">
    <property type="protein sequence ID" value="KAJ3687297.1"/>
    <property type="molecule type" value="Genomic_DNA"/>
</dbReference>
<gene>
    <name evidence="3" type="ORF">LUZ61_016461</name>
</gene>
<dbReference type="PANTHER" id="PTHR34223:SF51">
    <property type="entry name" value="OS06G0556300 PROTEIN"/>
    <property type="match status" value="1"/>
</dbReference>
<dbReference type="Gene3D" id="1.20.1280.50">
    <property type="match status" value="1"/>
</dbReference>
<evidence type="ECO:0000259" key="1">
    <source>
        <dbReference type="Pfam" id="PF00646"/>
    </source>
</evidence>
<accession>A0AAD5Z5J6</accession>
<organism evidence="3 4">
    <name type="scientific">Rhynchospora tenuis</name>
    <dbReference type="NCBI Taxonomy" id="198213"/>
    <lineage>
        <taxon>Eukaryota</taxon>
        <taxon>Viridiplantae</taxon>
        <taxon>Streptophyta</taxon>
        <taxon>Embryophyta</taxon>
        <taxon>Tracheophyta</taxon>
        <taxon>Spermatophyta</taxon>
        <taxon>Magnoliopsida</taxon>
        <taxon>Liliopsida</taxon>
        <taxon>Poales</taxon>
        <taxon>Cyperaceae</taxon>
        <taxon>Cyperoideae</taxon>
        <taxon>Rhynchosporeae</taxon>
        <taxon>Rhynchospora</taxon>
    </lineage>
</organism>
<name>A0AAD5Z5J6_9POAL</name>
<evidence type="ECO:0000313" key="4">
    <source>
        <dbReference type="Proteomes" id="UP001210211"/>
    </source>
</evidence>
<comment type="caution">
    <text evidence="3">The sequence shown here is derived from an EMBL/GenBank/DDBJ whole genome shotgun (WGS) entry which is preliminary data.</text>
</comment>
<evidence type="ECO:0000313" key="3">
    <source>
        <dbReference type="EMBL" id="KAJ3687297.1"/>
    </source>
</evidence>
<reference evidence="3 4" key="1">
    <citation type="journal article" date="2022" name="Cell">
        <title>Repeat-based holocentromeres influence genome architecture and karyotype evolution.</title>
        <authorList>
            <person name="Hofstatter P.G."/>
            <person name="Thangavel G."/>
            <person name="Lux T."/>
            <person name="Neumann P."/>
            <person name="Vondrak T."/>
            <person name="Novak P."/>
            <person name="Zhang M."/>
            <person name="Costa L."/>
            <person name="Castellani M."/>
            <person name="Scott A."/>
            <person name="Toegelov H."/>
            <person name="Fuchs J."/>
            <person name="Mata-Sucre Y."/>
            <person name="Dias Y."/>
            <person name="Vanzela A.L.L."/>
            <person name="Huettel B."/>
            <person name="Almeida C.C.S."/>
            <person name="Simkova H."/>
            <person name="Souza G."/>
            <person name="Pedrosa-Harand A."/>
            <person name="Macas J."/>
            <person name="Mayer K.F.X."/>
            <person name="Houben A."/>
            <person name="Marques A."/>
        </authorList>
    </citation>
    <scope>NUCLEOTIDE SEQUENCE [LARGE SCALE GENOMIC DNA]</scope>
    <source>
        <strain evidence="3">RhyTen1mFocal</strain>
    </source>
</reference>
<evidence type="ECO:0008006" key="5">
    <source>
        <dbReference type="Google" id="ProtNLM"/>
    </source>
</evidence>
<dbReference type="InterPro" id="IPR053197">
    <property type="entry name" value="F-box_SCFL_complex_component"/>
</dbReference>
<dbReference type="InterPro" id="IPR001810">
    <property type="entry name" value="F-box_dom"/>
</dbReference>
<sequence>MERCNISSCGDCDLISSMPDPILHHILGFLKTKEAVQTCVMSKRWQHLWTSLASLDFDAQDFTALEDPKYDSEEEESNDPERAHDSERFATFVDMVLLRRKPVPLDVFRMSFGALDSNYVTFQNWLNYAVQHNPRVVHLDYFCCSLPVCVYTCTSLEELYIHLYPVQILTLTRRPVVNLPNLKRLSIRNDFLTPNQFKDLLFGCPILEYLWLNRCYFGEETEIAHESLQHLTIVDSKISFFHASNLLTFYYISSEATATLDMPSLTYAHLELKNPMIQYPLVQCWNGLASFLRGLVNVEVLELCVPWAQLLEEFVLPELPVYQKMHDLSVGAFCMRLGFFLVTWILWKVPNLKKLTILQQSECTGFCCGEEADTSESTDVPLRAAISYCKNLEFVEVKYSRFDSMLKQLIDALVEGTKELQNVNIILSKH</sequence>
<dbReference type="SUPFAM" id="SSF52047">
    <property type="entry name" value="RNI-like"/>
    <property type="match status" value="1"/>
</dbReference>
<dbReference type="CDD" id="cd22160">
    <property type="entry name" value="F-box_AtFBL13-like"/>
    <property type="match status" value="1"/>
</dbReference>
<dbReference type="Pfam" id="PF24758">
    <property type="entry name" value="LRR_At5g56370"/>
    <property type="match status" value="1"/>
</dbReference>
<dbReference type="Pfam" id="PF00646">
    <property type="entry name" value="F-box"/>
    <property type="match status" value="1"/>
</dbReference>
<dbReference type="InterPro" id="IPR055411">
    <property type="entry name" value="LRR_FXL15/At3g58940/PEG3-like"/>
</dbReference>
<feature type="domain" description="F-box" evidence="1">
    <location>
        <begin position="15"/>
        <end position="52"/>
    </location>
</feature>
<dbReference type="PANTHER" id="PTHR34223">
    <property type="entry name" value="OS11G0201299 PROTEIN"/>
    <property type="match status" value="1"/>
</dbReference>
<protein>
    <recommendedName>
        <fullName evidence="5">F-box domain-containing protein</fullName>
    </recommendedName>
</protein>
<proteinExistence type="predicted"/>
<dbReference type="Gene3D" id="3.80.10.10">
    <property type="entry name" value="Ribonuclease Inhibitor"/>
    <property type="match status" value="1"/>
</dbReference>